<dbReference type="AlphaFoldDB" id="A0A7H8QMY5"/>
<organism evidence="2 3">
    <name type="scientific">Talaromyces rugulosus</name>
    <name type="common">Penicillium rugulosum</name>
    <dbReference type="NCBI Taxonomy" id="121627"/>
    <lineage>
        <taxon>Eukaryota</taxon>
        <taxon>Fungi</taxon>
        <taxon>Dikarya</taxon>
        <taxon>Ascomycota</taxon>
        <taxon>Pezizomycotina</taxon>
        <taxon>Eurotiomycetes</taxon>
        <taxon>Eurotiomycetidae</taxon>
        <taxon>Eurotiales</taxon>
        <taxon>Trichocomaceae</taxon>
        <taxon>Talaromyces</taxon>
        <taxon>Talaromyces sect. Islandici</taxon>
    </lineage>
</organism>
<dbReference type="InterPro" id="IPR037830">
    <property type="entry name" value="ZZZ3"/>
</dbReference>
<dbReference type="OrthoDB" id="20473at2759"/>
<reference evidence="3" key="1">
    <citation type="submission" date="2020-06" db="EMBL/GenBank/DDBJ databases">
        <title>A chromosome-scale genome assembly of Talaromyces rugulosus W13939.</title>
        <authorList>
            <person name="Wang B."/>
            <person name="Guo L."/>
            <person name="Ye K."/>
            <person name="Wang L."/>
        </authorList>
    </citation>
    <scope>NUCLEOTIDE SEQUENCE [LARGE SCALE GENOMIC DNA]</scope>
    <source>
        <strain evidence="3">W13939</strain>
    </source>
</reference>
<keyword evidence="3" id="KW-1185">Reference proteome</keyword>
<dbReference type="PANTHER" id="PTHR22705:SF0">
    <property type="entry name" value="ZZ-TYPE ZINC FINGER-CONTAINING PROTEIN 3"/>
    <property type="match status" value="1"/>
</dbReference>
<protein>
    <submittedName>
        <fullName evidence="2">Uncharacterized protein</fullName>
    </submittedName>
</protein>
<proteinExistence type="predicted"/>
<dbReference type="EMBL" id="CP055898">
    <property type="protein sequence ID" value="QKX55274.1"/>
    <property type="molecule type" value="Genomic_DNA"/>
</dbReference>
<feature type="compositionally biased region" description="Acidic residues" evidence="1">
    <location>
        <begin position="168"/>
        <end position="179"/>
    </location>
</feature>
<evidence type="ECO:0000313" key="2">
    <source>
        <dbReference type="EMBL" id="QKX55274.1"/>
    </source>
</evidence>
<feature type="compositionally biased region" description="Polar residues" evidence="1">
    <location>
        <begin position="152"/>
        <end position="161"/>
    </location>
</feature>
<dbReference type="KEGG" id="trg:TRUGW13939_02366"/>
<name>A0A7H8QMY5_TALRU</name>
<feature type="region of interest" description="Disordered" evidence="1">
    <location>
        <begin position="78"/>
        <end position="97"/>
    </location>
</feature>
<dbReference type="GeneID" id="55989875"/>
<accession>A0A7H8QMY5</accession>
<feature type="region of interest" description="Disordered" evidence="1">
    <location>
        <begin position="146"/>
        <end position="200"/>
    </location>
</feature>
<dbReference type="RefSeq" id="XP_035341453.1">
    <property type="nucleotide sequence ID" value="XM_035485560.1"/>
</dbReference>
<feature type="compositionally biased region" description="Polar residues" evidence="1">
    <location>
        <begin position="7"/>
        <end position="16"/>
    </location>
</feature>
<feature type="compositionally biased region" description="Low complexity" evidence="1">
    <location>
        <begin position="41"/>
        <end position="50"/>
    </location>
</feature>
<feature type="compositionally biased region" description="Pro residues" evidence="1">
    <location>
        <begin position="81"/>
        <end position="90"/>
    </location>
</feature>
<dbReference type="Proteomes" id="UP000509510">
    <property type="component" value="Chromosome I"/>
</dbReference>
<dbReference type="PANTHER" id="PTHR22705">
    <property type="entry name" value="ZINC FINGER, ZZ DOMAIN CONTAINING 3"/>
    <property type="match status" value="1"/>
</dbReference>
<gene>
    <name evidence="2" type="ORF">TRUGW13939_02366</name>
</gene>
<evidence type="ECO:0000256" key="1">
    <source>
        <dbReference type="SAM" id="MobiDB-lite"/>
    </source>
</evidence>
<sequence>MSDTVEHTASFSQPENGVTDRPGTPERPPYSPVTPVLSHLAPIPGGATIIPPGPELPEAQTPWNNTAQIPEYESFRQEPFARPPPMPVKPEPAAVPISESDNPDVIALRSAISVLQLQKQKALKDIRTLDEMKKAAMADPEGFAQELVAGRLSSQDQSSFVDTHLPPDDEEEEEEEEEDNPKAQSPEGKFGKIPSPQNVVRMPPINWAKYQIVGEPLDRIHNEQRSRPVPGEPRQGPNQRAPEHFIAAPYRPLTDRLESPTKGRPVKREKKG</sequence>
<feature type="region of interest" description="Disordered" evidence="1">
    <location>
        <begin position="218"/>
        <end position="272"/>
    </location>
</feature>
<evidence type="ECO:0000313" key="3">
    <source>
        <dbReference type="Proteomes" id="UP000509510"/>
    </source>
</evidence>
<feature type="region of interest" description="Disordered" evidence="1">
    <location>
        <begin position="1"/>
        <end position="62"/>
    </location>
</feature>